<dbReference type="PROSITE" id="PS50949">
    <property type="entry name" value="HTH_GNTR"/>
    <property type="match status" value="1"/>
</dbReference>
<dbReference type="PANTHER" id="PTHR38445">
    <property type="entry name" value="HTH-TYPE TRANSCRIPTIONAL REPRESSOR YTRA"/>
    <property type="match status" value="1"/>
</dbReference>
<reference evidence="5" key="1">
    <citation type="submission" date="2023-06" db="EMBL/GenBank/DDBJ databases">
        <title>Sysu t00039.</title>
        <authorList>
            <person name="Gao L."/>
            <person name="Fang B.-Z."/>
            <person name="Li W.-J."/>
        </authorList>
    </citation>
    <scope>NUCLEOTIDE SEQUENCE</scope>
    <source>
        <strain evidence="5">SYSU T00039</strain>
    </source>
</reference>
<keyword evidence="6" id="KW-1185">Reference proteome</keyword>
<protein>
    <submittedName>
        <fullName evidence="5">GntR family transcriptional regulator</fullName>
    </submittedName>
</protein>
<evidence type="ECO:0000313" key="6">
    <source>
        <dbReference type="Proteomes" id="UP001172737"/>
    </source>
</evidence>
<organism evidence="5 6">
    <name type="scientific">Demequina lignilytica</name>
    <dbReference type="NCBI Taxonomy" id="3051663"/>
    <lineage>
        <taxon>Bacteria</taxon>
        <taxon>Bacillati</taxon>
        <taxon>Actinomycetota</taxon>
        <taxon>Actinomycetes</taxon>
        <taxon>Micrococcales</taxon>
        <taxon>Demequinaceae</taxon>
        <taxon>Demequina</taxon>
    </lineage>
</organism>
<dbReference type="RefSeq" id="WP_301120130.1">
    <property type="nucleotide sequence ID" value="NZ_JAUHPX010000001.1"/>
</dbReference>
<feature type="domain" description="HTH gntR-type" evidence="4">
    <location>
        <begin position="11"/>
        <end position="79"/>
    </location>
</feature>
<accession>A0AAW7M7Q5</accession>
<keyword evidence="1" id="KW-0805">Transcription regulation</keyword>
<comment type="caution">
    <text evidence="5">The sequence shown here is derived from an EMBL/GenBank/DDBJ whole genome shotgun (WGS) entry which is preliminary data.</text>
</comment>
<proteinExistence type="predicted"/>
<dbReference type="SMART" id="SM00345">
    <property type="entry name" value="HTH_GNTR"/>
    <property type="match status" value="1"/>
</dbReference>
<dbReference type="Gene3D" id="1.10.10.10">
    <property type="entry name" value="Winged helix-like DNA-binding domain superfamily/Winged helix DNA-binding domain"/>
    <property type="match status" value="1"/>
</dbReference>
<dbReference type="InterPro" id="IPR036390">
    <property type="entry name" value="WH_DNA-bd_sf"/>
</dbReference>
<dbReference type="InterPro" id="IPR000524">
    <property type="entry name" value="Tscrpt_reg_HTH_GntR"/>
</dbReference>
<dbReference type="SUPFAM" id="SSF46785">
    <property type="entry name" value="Winged helix' DNA-binding domain"/>
    <property type="match status" value="1"/>
</dbReference>
<dbReference type="CDD" id="cd07377">
    <property type="entry name" value="WHTH_GntR"/>
    <property type="match status" value="1"/>
</dbReference>
<dbReference type="PANTHER" id="PTHR38445:SF7">
    <property type="entry name" value="GNTR-FAMILY TRANSCRIPTIONAL REGULATOR"/>
    <property type="match status" value="1"/>
</dbReference>
<evidence type="ECO:0000256" key="2">
    <source>
        <dbReference type="ARBA" id="ARBA00023125"/>
    </source>
</evidence>
<evidence type="ECO:0000256" key="3">
    <source>
        <dbReference type="ARBA" id="ARBA00023163"/>
    </source>
</evidence>
<dbReference type="Proteomes" id="UP001172737">
    <property type="component" value="Unassembled WGS sequence"/>
</dbReference>
<dbReference type="EMBL" id="JAUHPX010000001">
    <property type="protein sequence ID" value="MDN4487110.1"/>
    <property type="molecule type" value="Genomic_DNA"/>
</dbReference>
<keyword evidence="3" id="KW-0804">Transcription</keyword>
<name>A0AAW7M7Q5_9MICO</name>
<dbReference type="GO" id="GO:0003677">
    <property type="term" value="F:DNA binding"/>
    <property type="evidence" value="ECO:0007669"/>
    <property type="project" value="UniProtKB-KW"/>
</dbReference>
<dbReference type="Pfam" id="PF00392">
    <property type="entry name" value="GntR"/>
    <property type="match status" value="1"/>
</dbReference>
<dbReference type="AlphaFoldDB" id="A0AAW7M7Q5"/>
<gene>
    <name evidence="5" type="ORF">QQX10_02900</name>
</gene>
<dbReference type="GO" id="GO:0003700">
    <property type="term" value="F:DNA-binding transcription factor activity"/>
    <property type="evidence" value="ECO:0007669"/>
    <property type="project" value="InterPro"/>
</dbReference>
<evidence type="ECO:0000256" key="1">
    <source>
        <dbReference type="ARBA" id="ARBA00023015"/>
    </source>
</evidence>
<evidence type="ECO:0000313" key="5">
    <source>
        <dbReference type="EMBL" id="MDN4487110.1"/>
    </source>
</evidence>
<evidence type="ECO:0000259" key="4">
    <source>
        <dbReference type="PROSITE" id="PS50949"/>
    </source>
</evidence>
<sequence length="118" mass="12202">MLLRIDPAAGAPLYDQIAASIRADAATGALVEGDRLPSAREVAESLDVNLHTVLKAYQMLRDEGLVEMRRGRGAVIGSAAASLADLRADAQALAARARELGVGPEALAALVRAAAQES</sequence>
<keyword evidence="2" id="KW-0238">DNA-binding</keyword>
<dbReference type="InterPro" id="IPR036388">
    <property type="entry name" value="WH-like_DNA-bd_sf"/>
</dbReference>